<proteinExistence type="predicted"/>
<dbReference type="SMART" id="SM00450">
    <property type="entry name" value="RHOD"/>
    <property type="match status" value="1"/>
</dbReference>
<keyword evidence="3" id="KW-1185">Reference proteome</keyword>
<dbReference type="Gene3D" id="3.40.250.10">
    <property type="entry name" value="Rhodanese-like domain"/>
    <property type="match status" value="1"/>
</dbReference>
<dbReference type="Pfam" id="PF00581">
    <property type="entry name" value="Rhodanese"/>
    <property type="match status" value="1"/>
</dbReference>
<dbReference type="Proteomes" id="UP000438699">
    <property type="component" value="Unassembled WGS sequence"/>
</dbReference>
<dbReference type="PROSITE" id="PS50206">
    <property type="entry name" value="RHODANESE_3"/>
    <property type="match status" value="1"/>
</dbReference>
<dbReference type="SUPFAM" id="SSF52821">
    <property type="entry name" value="Rhodanese/Cell cycle control phosphatase"/>
    <property type="match status" value="1"/>
</dbReference>
<feature type="domain" description="Rhodanese" evidence="1">
    <location>
        <begin position="33"/>
        <end position="117"/>
    </location>
</feature>
<comment type="caution">
    <text evidence="2">The sequence shown here is derived from an EMBL/GenBank/DDBJ whole genome shotgun (WGS) entry which is preliminary data.</text>
</comment>
<organism evidence="2 3">
    <name type="scientific">Pseudodesulfovibrio senegalensis</name>
    <dbReference type="NCBI Taxonomy" id="1721087"/>
    <lineage>
        <taxon>Bacteria</taxon>
        <taxon>Pseudomonadati</taxon>
        <taxon>Thermodesulfobacteriota</taxon>
        <taxon>Desulfovibrionia</taxon>
        <taxon>Desulfovibrionales</taxon>
        <taxon>Desulfovibrionaceae</taxon>
    </lineage>
</organism>
<dbReference type="OrthoDB" id="9807812at2"/>
<dbReference type="InterPro" id="IPR001763">
    <property type="entry name" value="Rhodanese-like_dom"/>
</dbReference>
<dbReference type="EMBL" id="WAIE01000001">
    <property type="protein sequence ID" value="KAB1443392.1"/>
    <property type="molecule type" value="Genomic_DNA"/>
</dbReference>
<dbReference type="RefSeq" id="WP_151149763.1">
    <property type="nucleotide sequence ID" value="NZ_WAIE01000001.1"/>
</dbReference>
<accession>A0A6N6N5D3</accession>
<dbReference type="InterPro" id="IPR050229">
    <property type="entry name" value="GlpE_sulfurtransferase"/>
</dbReference>
<protein>
    <submittedName>
        <fullName evidence="2">Rhodanese-like domain-containing protein</fullName>
    </submittedName>
</protein>
<gene>
    <name evidence="2" type="ORF">F8A88_03805</name>
</gene>
<dbReference type="AlphaFoldDB" id="A0A6N6N5D3"/>
<evidence type="ECO:0000313" key="3">
    <source>
        <dbReference type="Proteomes" id="UP000438699"/>
    </source>
</evidence>
<dbReference type="PANTHER" id="PTHR43031:SF1">
    <property type="entry name" value="PYRIDINE NUCLEOTIDE-DISULPHIDE OXIDOREDUCTASE"/>
    <property type="match status" value="1"/>
</dbReference>
<dbReference type="PANTHER" id="PTHR43031">
    <property type="entry name" value="FAD-DEPENDENT OXIDOREDUCTASE"/>
    <property type="match status" value="1"/>
</dbReference>
<evidence type="ECO:0000313" key="2">
    <source>
        <dbReference type="EMBL" id="KAB1443392.1"/>
    </source>
</evidence>
<sequence length="124" mass="14050">MENLNAILKDMNFEFFGSGSHSMNVDVMAQKVHADNVILLDVRTDKEVEYVRFPFAKHIPLNELPDRLGELPKEKLIVPFCSSEFRGVIAYTYLLAQGYENVRALSASMEDMIKKFKPGPLAKA</sequence>
<evidence type="ECO:0000259" key="1">
    <source>
        <dbReference type="PROSITE" id="PS50206"/>
    </source>
</evidence>
<dbReference type="InterPro" id="IPR036873">
    <property type="entry name" value="Rhodanese-like_dom_sf"/>
</dbReference>
<reference evidence="2 3" key="1">
    <citation type="journal article" date="2017" name="Int. J. Syst. Evol. Microbiol.">
        <title>Desulfovibrio senegalensis sp. nov., a mesophilic sulfate reducer isolated from marine sediment.</title>
        <authorList>
            <person name="Thioye A."/>
            <person name="Gam Z.B.A."/>
            <person name="Mbengue M."/>
            <person name="Cayol J.L."/>
            <person name="Joseph-Bartoli M."/>
            <person name="Toure-Kane C."/>
            <person name="Labat M."/>
        </authorList>
    </citation>
    <scope>NUCLEOTIDE SEQUENCE [LARGE SCALE GENOMIC DNA]</scope>
    <source>
        <strain evidence="2 3">DSM 101509</strain>
    </source>
</reference>
<name>A0A6N6N5D3_9BACT</name>